<gene>
    <name evidence="1" type="primary">Nfu_g_1_013836</name>
</gene>
<dbReference type="EMBL" id="HAEC01013520">
    <property type="protein sequence ID" value="SBQ81737.1"/>
    <property type="molecule type" value="Transcribed_RNA"/>
</dbReference>
<reference evidence="1" key="1">
    <citation type="submission" date="2016-05" db="EMBL/GenBank/DDBJ databases">
        <authorList>
            <person name="Lavstsen T."/>
            <person name="Jespersen J.S."/>
        </authorList>
    </citation>
    <scope>NUCLEOTIDE SEQUENCE</scope>
    <source>
        <tissue evidence="1">Brain</tissue>
    </source>
</reference>
<sequence>LFNFYCHQHLKLYFMPEKTLQNIHITSHIKKINTEQVSINNYFSPTSSIHQLLYRVDCLDLKHYACVFHRQSLIMCYKCRIMASELHV</sequence>
<reference evidence="1" key="2">
    <citation type="submission" date="2016-06" db="EMBL/GenBank/DDBJ databases">
        <title>The genome of a short-lived fish provides insights into sex chromosome evolution and the genetic control of aging.</title>
        <authorList>
            <person name="Reichwald K."/>
            <person name="Felder M."/>
            <person name="Petzold A."/>
            <person name="Koch P."/>
            <person name="Groth M."/>
            <person name="Platzer M."/>
        </authorList>
    </citation>
    <scope>NUCLEOTIDE SEQUENCE</scope>
    <source>
        <tissue evidence="1">Brain</tissue>
    </source>
</reference>
<protein>
    <submittedName>
        <fullName evidence="1">Uncharacterized protein</fullName>
    </submittedName>
</protein>
<dbReference type="EMBL" id="HAEB01005180">
    <property type="protein sequence ID" value="SBQ51707.1"/>
    <property type="molecule type" value="Transcribed_RNA"/>
</dbReference>
<accession>A0A1A8EXX0</accession>
<organism evidence="1">
    <name type="scientific">Nothobranchius korthausae</name>
    <dbReference type="NCBI Taxonomy" id="1143690"/>
    <lineage>
        <taxon>Eukaryota</taxon>
        <taxon>Metazoa</taxon>
        <taxon>Chordata</taxon>
        <taxon>Craniata</taxon>
        <taxon>Vertebrata</taxon>
        <taxon>Euteleostomi</taxon>
        <taxon>Actinopterygii</taxon>
        <taxon>Neopterygii</taxon>
        <taxon>Teleostei</taxon>
        <taxon>Neoteleostei</taxon>
        <taxon>Acanthomorphata</taxon>
        <taxon>Ovalentaria</taxon>
        <taxon>Atherinomorphae</taxon>
        <taxon>Cyprinodontiformes</taxon>
        <taxon>Nothobranchiidae</taxon>
        <taxon>Nothobranchius</taxon>
    </lineage>
</organism>
<feature type="non-terminal residue" evidence="1">
    <location>
        <position position="1"/>
    </location>
</feature>
<dbReference type="AlphaFoldDB" id="A0A1A8EXX0"/>
<name>A0A1A8EXX0_9TELE</name>
<proteinExistence type="predicted"/>
<evidence type="ECO:0000313" key="1">
    <source>
        <dbReference type="EMBL" id="SBQ51707.1"/>
    </source>
</evidence>
<feature type="non-terminal residue" evidence="1">
    <location>
        <position position="88"/>
    </location>
</feature>